<evidence type="ECO:0000313" key="4">
    <source>
        <dbReference type="Proteomes" id="UP001249851"/>
    </source>
</evidence>
<reference evidence="3" key="1">
    <citation type="journal article" date="2023" name="G3 (Bethesda)">
        <title>Whole genome assembly and annotation of the endangered Caribbean coral Acropora cervicornis.</title>
        <authorList>
            <person name="Selwyn J.D."/>
            <person name="Vollmer S.V."/>
        </authorList>
    </citation>
    <scope>NUCLEOTIDE SEQUENCE</scope>
    <source>
        <strain evidence="3">K2</strain>
    </source>
</reference>
<keyword evidence="4" id="KW-1185">Reference proteome</keyword>
<accession>A0AAD9PSJ5</accession>
<feature type="region of interest" description="Disordered" evidence="2">
    <location>
        <begin position="199"/>
        <end position="222"/>
    </location>
</feature>
<dbReference type="EMBL" id="JARQWQ010000150">
    <property type="protein sequence ID" value="KAK2548302.1"/>
    <property type="molecule type" value="Genomic_DNA"/>
</dbReference>
<comment type="caution">
    <text evidence="3">The sequence shown here is derived from an EMBL/GenBank/DDBJ whole genome shotgun (WGS) entry which is preliminary data.</text>
</comment>
<keyword evidence="1" id="KW-0175">Coiled coil</keyword>
<feature type="coiled-coil region" evidence="1">
    <location>
        <begin position="146"/>
        <end position="180"/>
    </location>
</feature>
<sequence length="222" mass="25054">MVCSEHFAEECFERSLHVKGSQGTLRPGSVPFIWMNKNSQEPSTSRSVRTCKKNFTLRSTPPQSGPASSLSTVNEDINDSSAQVPASDTLPTFFQMMTSTPNMNITSNQIPISSFTDDDCQKDQRLTRTPKDTTSEATNYIGCPECASLKKERKKLRRKVRDMDEKISRLKDRLQKNQEDWAISFKELEYQQQVLVTSDTQTSADDLKGAPTQEQKTTEALE</sequence>
<organism evidence="3 4">
    <name type="scientific">Acropora cervicornis</name>
    <name type="common">Staghorn coral</name>
    <dbReference type="NCBI Taxonomy" id="6130"/>
    <lineage>
        <taxon>Eukaryota</taxon>
        <taxon>Metazoa</taxon>
        <taxon>Cnidaria</taxon>
        <taxon>Anthozoa</taxon>
        <taxon>Hexacorallia</taxon>
        <taxon>Scleractinia</taxon>
        <taxon>Astrocoeniina</taxon>
        <taxon>Acroporidae</taxon>
        <taxon>Acropora</taxon>
    </lineage>
</organism>
<dbReference type="AlphaFoldDB" id="A0AAD9PSJ5"/>
<evidence type="ECO:0000256" key="1">
    <source>
        <dbReference type="SAM" id="Coils"/>
    </source>
</evidence>
<evidence type="ECO:0008006" key="5">
    <source>
        <dbReference type="Google" id="ProtNLM"/>
    </source>
</evidence>
<reference evidence="3" key="2">
    <citation type="journal article" date="2023" name="Science">
        <title>Genomic signatures of disease resistance in endangered staghorn corals.</title>
        <authorList>
            <person name="Vollmer S.V."/>
            <person name="Selwyn J.D."/>
            <person name="Despard B.A."/>
            <person name="Roesel C.L."/>
        </authorList>
    </citation>
    <scope>NUCLEOTIDE SEQUENCE</scope>
    <source>
        <strain evidence="3">K2</strain>
    </source>
</reference>
<dbReference type="Proteomes" id="UP001249851">
    <property type="component" value="Unassembled WGS sequence"/>
</dbReference>
<protein>
    <recommendedName>
        <fullName evidence="5">THAP-type domain-containing protein</fullName>
    </recommendedName>
</protein>
<evidence type="ECO:0000313" key="3">
    <source>
        <dbReference type="EMBL" id="KAK2548302.1"/>
    </source>
</evidence>
<gene>
    <name evidence="3" type="ORF">P5673_031534</name>
</gene>
<evidence type="ECO:0000256" key="2">
    <source>
        <dbReference type="SAM" id="MobiDB-lite"/>
    </source>
</evidence>
<name>A0AAD9PSJ5_ACRCE</name>
<proteinExistence type="predicted"/>